<dbReference type="Proteomes" id="UP000253426">
    <property type="component" value="Unassembled WGS sequence"/>
</dbReference>
<sequence>MKWIVVLLVLTAGMFGIAHMYLKRDVAHVSQARSFEYPVLGLVLPEGGSPMFEPVAQNLEVLQQAAHLQILRKHGCKRVTHLVLHLDCHYYFADNAMVYVTTWASPGRPPRLVETRSWAGPPAEFDGYHTELLPEA</sequence>
<comment type="caution">
    <text evidence="1">The sequence shown here is derived from an EMBL/GenBank/DDBJ whole genome shotgun (WGS) entry which is preliminary data.</text>
</comment>
<dbReference type="RefSeq" id="WP_113960694.1">
    <property type="nucleotide sequence ID" value="NZ_QNRR01000009.1"/>
</dbReference>
<evidence type="ECO:0000313" key="2">
    <source>
        <dbReference type="Proteomes" id="UP000253426"/>
    </source>
</evidence>
<gene>
    <name evidence="1" type="ORF">DES53_109238</name>
</gene>
<name>A0A366HCV5_9BACT</name>
<dbReference type="AlphaFoldDB" id="A0A366HCV5"/>
<keyword evidence="2" id="KW-1185">Reference proteome</keyword>
<dbReference type="EMBL" id="QNRR01000009">
    <property type="protein sequence ID" value="RBP39810.1"/>
    <property type="molecule type" value="Genomic_DNA"/>
</dbReference>
<organism evidence="1 2">
    <name type="scientific">Roseimicrobium gellanilyticum</name>
    <dbReference type="NCBI Taxonomy" id="748857"/>
    <lineage>
        <taxon>Bacteria</taxon>
        <taxon>Pseudomonadati</taxon>
        <taxon>Verrucomicrobiota</taxon>
        <taxon>Verrucomicrobiia</taxon>
        <taxon>Verrucomicrobiales</taxon>
        <taxon>Verrucomicrobiaceae</taxon>
        <taxon>Roseimicrobium</taxon>
    </lineage>
</organism>
<reference evidence="1 2" key="1">
    <citation type="submission" date="2018-06" db="EMBL/GenBank/DDBJ databases">
        <title>Genomic Encyclopedia of Type Strains, Phase IV (KMG-IV): sequencing the most valuable type-strain genomes for metagenomic binning, comparative biology and taxonomic classification.</title>
        <authorList>
            <person name="Goeker M."/>
        </authorList>
    </citation>
    <scope>NUCLEOTIDE SEQUENCE [LARGE SCALE GENOMIC DNA]</scope>
    <source>
        <strain evidence="1 2">DSM 25532</strain>
    </source>
</reference>
<accession>A0A366HCV5</accession>
<protein>
    <submittedName>
        <fullName evidence="1">Uncharacterized protein</fullName>
    </submittedName>
</protein>
<evidence type="ECO:0000313" key="1">
    <source>
        <dbReference type="EMBL" id="RBP39810.1"/>
    </source>
</evidence>
<proteinExistence type="predicted"/>